<protein>
    <submittedName>
        <fullName evidence="3">Uncharacterized protein</fullName>
    </submittedName>
</protein>
<feature type="chain" id="PRO_5046617398" evidence="2">
    <location>
        <begin position="25"/>
        <end position="288"/>
    </location>
</feature>
<sequence>MKISSSSSMLIASLALSASSPSLAAPTDNNPNFLPTSLMSSSSKHDMNTYLSGREVGDTLAEKRLAVVDGEIQATHEEHERRMLMKRNALLKGLLCGLPILGDPICGLIKAGCGLLGAEAIGSAPGNDGDIPFEQMAAIRAAAIIAANAIRQDLGTPSPAPTSMAGAVTSAPSKLMPTGSSIIAAAPTPSTTPVLIASMDDAPGSQDNGAGPDINAQSVFLSVDVSMTVSGLGVGPTGALPTPTGLPITPTGLPVKPPAPSLPVAPPSVPSPPTDALPVSPPDLPIGH</sequence>
<organism evidence="3 4">
    <name type="scientific">Hohenbuehelia grisea</name>
    <dbReference type="NCBI Taxonomy" id="104357"/>
    <lineage>
        <taxon>Eukaryota</taxon>
        <taxon>Fungi</taxon>
        <taxon>Dikarya</taxon>
        <taxon>Basidiomycota</taxon>
        <taxon>Agaricomycotina</taxon>
        <taxon>Agaricomycetes</taxon>
        <taxon>Agaricomycetidae</taxon>
        <taxon>Agaricales</taxon>
        <taxon>Pleurotineae</taxon>
        <taxon>Pleurotaceae</taxon>
        <taxon>Hohenbuehelia</taxon>
    </lineage>
</organism>
<evidence type="ECO:0000256" key="1">
    <source>
        <dbReference type="SAM" id="MobiDB-lite"/>
    </source>
</evidence>
<reference evidence="4" key="1">
    <citation type="submission" date="2024-06" db="EMBL/GenBank/DDBJ databases">
        <title>Multi-omics analyses provide insights into the biosynthesis of the anticancer antibiotic pleurotin in Hohenbuehelia grisea.</title>
        <authorList>
            <person name="Weaver J.A."/>
            <person name="Alberti F."/>
        </authorList>
    </citation>
    <scope>NUCLEOTIDE SEQUENCE [LARGE SCALE GENOMIC DNA]</scope>
    <source>
        <strain evidence="4">T-177</strain>
    </source>
</reference>
<accession>A0ABR3JKF3</accession>
<evidence type="ECO:0000256" key="2">
    <source>
        <dbReference type="SAM" id="SignalP"/>
    </source>
</evidence>
<keyword evidence="2" id="KW-0732">Signal</keyword>
<feature type="signal peptide" evidence="2">
    <location>
        <begin position="1"/>
        <end position="24"/>
    </location>
</feature>
<feature type="compositionally biased region" description="Pro residues" evidence="1">
    <location>
        <begin position="255"/>
        <end position="288"/>
    </location>
</feature>
<proteinExistence type="predicted"/>
<dbReference type="EMBL" id="JASNQZ010000006">
    <property type="protein sequence ID" value="KAL0955832.1"/>
    <property type="molecule type" value="Genomic_DNA"/>
</dbReference>
<comment type="caution">
    <text evidence="3">The sequence shown here is derived from an EMBL/GenBank/DDBJ whole genome shotgun (WGS) entry which is preliminary data.</text>
</comment>
<keyword evidence="4" id="KW-1185">Reference proteome</keyword>
<evidence type="ECO:0000313" key="4">
    <source>
        <dbReference type="Proteomes" id="UP001556367"/>
    </source>
</evidence>
<feature type="region of interest" description="Disordered" evidence="1">
    <location>
        <begin position="238"/>
        <end position="288"/>
    </location>
</feature>
<gene>
    <name evidence="3" type="ORF">HGRIS_002034</name>
</gene>
<name>A0ABR3JKF3_9AGAR</name>
<evidence type="ECO:0000313" key="3">
    <source>
        <dbReference type="EMBL" id="KAL0955832.1"/>
    </source>
</evidence>
<feature type="compositionally biased region" description="Low complexity" evidence="1">
    <location>
        <begin position="238"/>
        <end position="254"/>
    </location>
</feature>
<dbReference type="Proteomes" id="UP001556367">
    <property type="component" value="Unassembled WGS sequence"/>
</dbReference>